<dbReference type="Pfam" id="PF01047">
    <property type="entry name" value="MarR"/>
    <property type="match status" value="1"/>
</dbReference>
<sequence length="173" mass="18978">MKAAIAKSKSDTSGIHLWLVLWKAFRSVEEHAQRHIAGLGLGLSDFGVLEALFHKGPLHVKDLGPKVMLTSGSMTAALDRLERRGLIDREEDSEDRRARLVRLTETGERLIREVFEEHKRAMELATSGVGKRDRELLIDLLRQLGLGAVKALYSSANKGVAAKSGGKKGVSDV</sequence>
<evidence type="ECO:0000256" key="2">
    <source>
        <dbReference type="ARBA" id="ARBA00023125"/>
    </source>
</evidence>
<proteinExistence type="predicted"/>
<dbReference type="RefSeq" id="WP_186744295.1">
    <property type="nucleotide sequence ID" value="NZ_CP060394.1"/>
</dbReference>
<dbReference type="Gene3D" id="1.10.10.10">
    <property type="entry name" value="Winged helix-like DNA-binding domain superfamily/Winged helix DNA-binding domain"/>
    <property type="match status" value="1"/>
</dbReference>
<dbReference type="SUPFAM" id="SSF46785">
    <property type="entry name" value="Winged helix' DNA-binding domain"/>
    <property type="match status" value="1"/>
</dbReference>
<organism evidence="5 6">
    <name type="scientific">Alloacidobacterium dinghuense</name>
    <dbReference type="NCBI Taxonomy" id="2763107"/>
    <lineage>
        <taxon>Bacteria</taxon>
        <taxon>Pseudomonadati</taxon>
        <taxon>Acidobacteriota</taxon>
        <taxon>Terriglobia</taxon>
        <taxon>Terriglobales</taxon>
        <taxon>Acidobacteriaceae</taxon>
        <taxon>Alloacidobacterium</taxon>
    </lineage>
</organism>
<dbReference type="PANTHER" id="PTHR42756">
    <property type="entry name" value="TRANSCRIPTIONAL REGULATOR, MARR"/>
    <property type="match status" value="1"/>
</dbReference>
<reference evidence="5 6" key="1">
    <citation type="submission" date="2020-08" db="EMBL/GenBank/DDBJ databases">
        <title>Edaphobacter telluris sp. nov. and Acidobacterium dinghuensis sp. nov., two acidobacteria isolated from forest soil.</title>
        <authorList>
            <person name="Fu J."/>
            <person name="Qiu L."/>
        </authorList>
    </citation>
    <scope>NUCLEOTIDE SEQUENCE [LARGE SCALE GENOMIC DNA]</scope>
    <source>
        <strain evidence="5">4Y35</strain>
    </source>
</reference>
<dbReference type="InterPro" id="IPR036390">
    <property type="entry name" value="WH_DNA-bd_sf"/>
</dbReference>
<dbReference type="AlphaFoldDB" id="A0A7G8BKQ8"/>
<evidence type="ECO:0000256" key="3">
    <source>
        <dbReference type="ARBA" id="ARBA00023163"/>
    </source>
</evidence>
<evidence type="ECO:0000313" key="6">
    <source>
        <dbReference type="Proteomes" id="UP000515312"/>
    </source>
</evidence>
<dbReference type="SMART" id="SM00347">
    <property type="entry name" value="HTH_MARR"/>
    <property type="match status" value="1"/>
</dbReference>
<dbReference type="InterPro" id="IPR000835">
    <property type="entry name" value="HTH_MarR-typ"/>
</dbReference>
<keyword evidence="6" id="KW-1185">Reference proteome</keyword>
<dbReference type="GO" id="GO:0003677">
    <property type="term" value="F:DNA binding"/>
    <property type="evidence" value="ECO:0007669"/>
    <property type="project" value="UniProtKB-KW"/>
</dbReference>
<dbReference type="GO" id="GO:0003700">
    <property type="term" value="F:DNA-binding transcription factor activity"/>
    <property type="evidence" value="ECO:0007669"/>
    <property type="project" value="InterPro"/>
</dbReference>
<dbReference type="PRINTS" id="PR00598">
    <property type="entry name" value="HTHMARR"/>
</dbReference>
<keyword evidence="1" id="KW-0805">Transcription regulation</keyword>
<keyword evidence="2" id="KW-0238">DNA-binding</keyword>
<dbReference type="Proteomes" id="UP000515312">
    <property type="component" value="Chromosome"/>
</dbReference>
<gene>
    <name evidence="5" type="ORF">H7849_03895</name>
</gene>
<evidence type="ECO:0000313" key="5">
    <source>
        <dbReference type="EMBL" id="QNI33128.1"/>
    </source>
</evidence>
<name>A0A7G8BKQ8_9BACT</name>
<feature type="domain" description="HTH marR-type" evidence="4">
    <location>
        <begin position="14"/>
        <end position="146"/>
    </location>
</feature>
<dbReference type="InterPro" id="IPR036388">
    <property type="entry name" value="WH-like_DNA-bd_sf"/>
</dbReference>
<protein>
    <submittedName>
        <fullName evidence="5">MarR family transcriptional regulator</fullName>
    </submittedName>
</protein>
<dbReference type="KEGG" id="adin:H7849_03895"/>
<dbReference type="EMBL" id="CP060394">
    <property type="protein sequence ID" value="QNI33128.1"/>
    <property type="molecule type" value="Genomic_DNA"/>
</dbReference>
<evidence type="ECO:0000259" key="4">
    <source>
        <dbReference type="PROSITE" id="PS50995"/>
    </source>
</evidence>
<dbReference type="PANTHER" id="PTHR42756:SF1">
    <property type="entry name" value="TRANSCRIPTIONAL REPRESSOR OF EMRAB OPERON"/>
    <property type="match status" value="1"/>
</dbReference>
<evidence type="ECO:0000256" key="1">
    <source>
        <dbReference type="ARBA" id="ARBA00023015"/>
    </source>
</evidence>
<keyword evidence="3" id="KW-0804">Transcription</keyword>
<accession>A0A7G8BKQ8</accession>
<dbReference type="PROSITE" id="PS50995">
    <property type="entry name" value="HTH_MARR_2"/>
    <property type="match status" value="1"/>
</dbReference>